<feature type="region of interest" description="Disordered" evidence="5">
    <location>
        <begin position="687"/>
        <end position="744"/>
    </location>
</feature>
<feature type="compositionally biased region" description="Low complexity" evidence="5">
    <location>
        <begin position="638"/>
        <end position="665"/>
    </location>
</feature>
<sequence>MNSDYSVEEIKKMWNRKNVNEKYTEKDPYLQTNSTFRSGLHWLCGSKHVKANLEKMKYLYSLGANLDLQSDSCQRSTPLDLLCWKPQHNSEIDKCIFYLIENCSNPFLNENPLCDERGIGIYLKKKCHFNFNDSFYKIYLSLLKNVQTSTETKNKQGTKDEENVNNGNLKRTSTKTTNTPKQSCKLTLSIFDLLRGNEIGLLKRNKKIKTKEKEKAKQKNKILNLNEQLKKHFGIRFLHLLFLLINQNQIRIRNLRIIEKLITCKIIDTNCQMILNLTPLHILCLSESKNIELTQNLIEIYYENKGKITSKNDFGQNALMLYLLQKNKSLRIIKSLISKATNINEQDLKGRSLLFYLFNGNKNPYQSTNKKNKEKKNKENVKEKQIEKEKQMAIEREEKDYEIMEYLIQNGIDVNLLDNNHNTILHLVCSQKKPNLKIIKLLLSSTNINIDQINKKKSTALHLLCTNKNKNNKKGLYFQSIKLLIDYQGNQNFFNNQQKNCIQLICSNPNCTIKILQYLISKGGDLDSRMNNKIQMNCFHLYCLQKKIKIKILEFIINNGKNIINKIEKDEYLTGFDLFLKYSDSKSRDNYEQILGFLLREYLDYFENLNNINSKNNNHGNNSNTKNNKKIQYKKDNTCYNDDNPNNNNNHSNNILNNNNSNDIDYGNDEIKGTEDINKIKKIEEKSKEKEKEKSKEKSKEKEKENDFNQVNNKIQNKNHKNNNNEHNDDNNINNQNNNTKDQDEKKYFTPLHSCCNKNLLDLLAIKYLLKFGININSEDRHKNTAFHNICQRKDIDIEMIDFFLNNGANFNHENKYGITPFTTLFLNDINNPPYQLIKNLLNNDNKNEQKNKKNNNNKNGININYQDQINGDTILHTLSKKINNTNTNIPQEFFNFLIDNGFDLTICNRQKEPVYFYIIKNLNKYSQNALEYIIKKKIINLQHQNLNNESLIHFLFHNCQNEKITKKKYKFFLLISDELNLDILNSQNLTNQNSFIHLLCKSKANEYKTDYYNDYCDRKLKILKSLKRRYAIRLNLVNKDNMTALHLFFENRRRINIKLAKFLLKNTNPNIQDNSKQTALHLYLKLHNTLNYQVLKHFCEHGIDLNLKNDKKQTPLHLYLYRKKTKEINLDIFELFLKNGSNINAQDINLQTPLHYFSGYNNYNFFTYGKDIDILEIFSKYKANFLLRDNIKNYTTLEYFLLSPYVRRYAPRRRENKVIEIVLSKYPIEQTSKIFETIIRRCITLRGITHIGLFEGLLDILPSKYFSKKLQLEIINKITHLTRLTTNCLKRLAEKDFPITKIFYQENTFLHICCRWGANVEIIQTLLNKGIDINSVNTYQETPLHLELQQIHLGKTDDIIFMLDNGADPKLRDCRGRSALDYILKMTNFKIVHQLIELLFTKYNFQIDPQKPDQIYNFVREHKNFSHNHEIILKILGLLLKHGSNINFQDFINDTPLHYLALLADTLSIKILDFFIQNGADINLKNNSGRPPLHCNLGRFPNFIKMAEFFLKQDINIFNQTDNFNNTILHGVLRSPRPNLELIHFLLQKKNTDINILNYQNENILLLACKISVNHVNFLELKDFLLLLEIVQLTLKKKTKLNNQDDSFLKTALHFICDKIKPLIKFIDFNY</sequence>
<evidence type="ECO:0000256" key="5">
    <source>
        <dbReference type="SAM" id="MobiDB-lite"/>
    </source>
</evidence>
<organism evidence="6 7">
    <name type="scientific">Anaeramoeba flamelloides</name>
    <dbReference type="NCBI Taxonomy" id="1746091"/>
    <lineage>
        <taxon>Eukaryota</taxon>
        <taxon>Metamonada</taxon>
        <taxon>Anaeramoebidae</taxon>
        <taxon>Anaeramoeba</taxon>
    </lineage>
</organism>
<keyword evidence="1" id="KW-0677">Repeat</keyword>
<dbReference type="EMBL" id="JANTQA010000048">
    <property type="protein sequence ID" value="KAJ3431119.1"/>
    <property type="molecule type" value="Genomic_DNA"/>
</dbReference>
<reference evidence="6" key="1">
    <citation type="submission" date="2022-08" db="EMBL/GenBank/DDBJ databases">
        <title>Novel sulphate-reducing endosymbionts in the free-living metamonad Anaeramoeba.</title>
        <authorList>
            <person name="Jerlstrom-Hultqvist J."/>
            <person name="Cepicka I."/>
            <person name="Gallot-Lavallee L."/>
            <person name="Salas-Leiva D."/>
            <person name="Curtis B.A."/>
            <person name="Zahonova K."/>
            <person name="Pipaliya S."/>
            <person name="Dacks J."/>
            <person name="Roger A.J."/>
        </authorList>
    </citation>
    <scope>NUCLEOTIDE SEQUENCE</scope>
    <source>
        <strain evidence="6">Busselton2</strain>
    </source>
</reference>
<gene>
    <name evidence="6" type="ORF">M0812_02795</name>
</gene>
<evidence type="ECO:0000313" key="6">
    <source>
        <dbReference type="EMBL" id="KAJ3431119.1"/>
    </source>
</evidence>
<dbReference type="SUPFAM" id="SSF48403">
    <property type="entry name" value="Ankyrin repeat"/>
    <property type="match status" value="4"/>
</dbReference>
<feature type="compositionally biased region" description="Polar residues" evidence="5">
    <location>
        <begin position="164"/>
        <end position="180"/>
    </location>
</feature>
<feature type="repeat" description="ANK" evidence="3">
    <location>
        <begin position="1453"/>
        <end position="1488"/>
    </location>
</feature>
<evidence type="ECO:0000313" key="7">
    <source>
        <dbReference type="Proteomes" id="UP001146793"/>
    </source>
</evidence>
<evidence type="ECO:0000256" key="4">
    <source>
        <dbReference type="SAM" id="Coils"/>
    </source>
</evidence>
<feature type="coiled-coil region" evidence="4">
    <location>
        <begin position="371"/>
        <end position="398"/>
    </location>
</feature>
<dbReference type="PROSITE" id="PS50088">
    <property type="entry name" value="ANK_REPEAT"/>
    <property type="match status" value="5"/>
</dbReference>
<feature type="compositionally biased region" description="Basic and acidic residues" evidence="5">
    <location>
        <begin position="152"/>
        <end position="162"/>
    </location>
</feature>
<dbReference type="Proteomes" id="UP001146793">
    <property type="component" value="Unassembled WGS sequence"/>
</dbReference>
<comment type="caution">
    <text evidence="6">The sequence shown here is derived from an EMBL/GenBank/DDBJ whole genome shotgun (WGS) entry which is preliminary data.</text>
</comment>
<keyword evidence="4" id="KW-0175">Coiled coil</keyword>
<name>A0AAV7YQR4_9EUKA</name>
<accession>A0AAV7YQR4</accession>
<dbReference type="SMART" id="SM00248">
    <property type="entry name" value="ANK"/>
    <property type="match status" value="22"/>
</dbReference>
<evidence type="ECO:0000256" key="2">
    <source>
        <dbReference type="ARBA" id="ARBA00023043"/>
    </source>
</evidence>
<protein>
    <submittedName>
        <fullName evidence="6">Ankyrin repeat ph and sec7 domain containing protein secg-related</fullName>
    </submittedName>
</protein>
<dbReference type="PROSITE" id="PS50297">
    <property type="entry name" value="ANK_REP_REGION"/>
    <property type="match status" value="1"/>
</dbReference>
<evidence type="ECO:0000256" key="3">
    <source>
        <dbReference type="PROSITE-ProRule" id="PRU00023"/>
    </source>
</evidence>
<feature type="repeat" description="ANK" evidence="3">
    <location>
        <begin position="747"/>
        <end position="781"/>
    </location>
</feature>
<dbReference type="InterPro" id="IPR002110">
    <property type="entry name" value="Ankyrin_rpt"/>
</dbReference>
<feature type="compositionally biased region" description="Basic and acidic residues" evidence="5">
    <location>
        <begin position="687"/>
        <end position="707"/>
    </location>
</feature>
<feature type="repeat" description="ANK" evidence="3">
    <location>
        <begin position="1112"/>
        <end position="1149"/>
    </location>
</feature>
<evidence type="ECO:0000256" key="1">
    <source>
        <dbReference type="ARBA" id="ARBA00022737"/>
    </source>
</evidence>
<feature type="region of interest" description="Disordered" evidence="5">
    <location>
        <begin position="635"/>
        <end position="671"/>
    </location>
</feature>
<dbReference type="PANTHER" id="PTHR24126">
    <property type="entry name" value="ANKYRIN REPEAT, PH AND SEC7 DOMAIN CONTAINING PROTEIN SECG-RELATED"/>
    <property type="match status" value="1"/>
</dbReference>
<feature type="repeat" description="ANK" evidence="3">
    <location>
        <begin position="1306"/>
        <end position="1339"/>
    </location>
</feature>
<feature type="region of interest" description="Disordered" evidence="5">
    <location>
        <begin position="150"/>
        <end position="180"/>
    </location>
</feature>
<keyword evidence="2 3" id="KW-0040">ANK repeat</keyword>
<dbReference type="InterPro" id="IPR036770">
    <property type="entry name" value="Ankyrin_rpt-contain_sf"/>
</dbReference>
<feature type="repeat" description="ANK" evidence="3">
    <location>
        <begin position="782"/>
        <end position="816"/>
    </location>
</feature>
<feature type="compositionally biased region" description="Low complexity" evidence="5">
    <location>
        <begin position="731"/>
        <end position="740"/>
    </location>
</feature>
<proteinExistence type="predicted"/>
<dbReference type="Pfam" id="PF12796">
    <property type="entry name" value="Ank_2"/>
    <property type="match status" value="2"/>
</dbReference>
<dbReference type="Gene3D" id="1.25.40.20">
    <property type="entry name" value="Ankyrin repeat-containing domain"/>
    <property type="match status" value="8"/>
</dbReference>
<feature type="coiled-coil region" evidence="4">
    <location>
        <begin position="199"/>
        <end position="228"/>
    </location>
</feature>